<evidence type="ECO:0000259" key="8">
    <source>
        <dbReference type="PROSITE" id="PS50968"/>
    </source>
</evidence>
<dbReference type="Pfam" id="PF02817">
    <property type="entry name" value="E3_binding"/>
    <property type="match status" value="2"/>
</dbReference>
<evidence type="ECO:0000256" key="1">
    <source>
        <dbReference type="ARBA" id="ARBA00001938"/>
    </source>
</evidence>
<dbReference type="Gene3D" id="4.10.320.10">
    <property type="entry name" value="E3-binding domain"/>
    <property type="match status" value="2"/>
</dbReference>
<evidence type="ECO:0000259" key="9">
    <source>
        <dbReference type="PROSITE" id="PS51826"/>
    </source>
</evidence>
<comment type="caution">
    <text evidence="10">The sequence shown here is derived from an EMBL/GenBank/DDBJ whole genome shotgun (WGS) entry which is preliminary data.</text>
</comment>
<evidence type="ECO:0000313" key="10">
    <source>
        <dbReference type="EMBL" id="PYZ93002.1"/>
    </source>
</evidence>
<dbReference type="Gene3D" id="3.30.559.10">
    <property type="entry name" value="Chloramphenicol acetyltransferase-like domain"/>
    <property type="match status" value="1"/>
</dbReference>
<accession>A0A323TCH2</accession>
<dbReference type="InterPro" id="IPR004167">
    <property type="entry name" value="PSBD"/>
</dbReference>
<dbReference type="GO" id="GO:0005737">
    <property type="term" value="C:cytoplasm"/>
    <property type="evidence" value="ECO:0007669"/>
    <property type="project" value="TreeGrafter"/>
</dbReference>
<evidence type="ECO:0000256" key="7">
    <source>
        <dbReference type="SAM" id="MobiDB-lite"/>
    </source>
</evidence>
<dbReference type="AlphaFoldDB" id="A0A323TCH2"/>
<feature type="domain" description="Peripheral subunit-binding (PSBD)" evidence="9">
    <location>
        <begin position="168"/>
        <end position="205"/>
    </location>
</feature>
<dbReference type="Pfam" id="PF00364">
    <property type="entry name" value="Biotin_lipoyl"/>
    <property type="match status" value="1"/>
</dbReference>
<dbReference type="FunFam" id="3.30.559.10:FF:000007">
    <property type="entry name" value="Dihydrolipoamide acetyltransferase component of pyruvate dehydrogenase complex"/>
    <property type="match status" value="1"/>
</dbReference>
<evidence type="ECO:0000256" key="5">
    <source>
        <dbReference type="ARBA" id="ARBA00023315"/>
    </source>
</evidence>
<evidence type="ECO:0000256" key="4">
    <source>
        <dbReference type="ARBA" id="ARBA00022823"/>
    </source>
</evidence>
<dbReference type="SUPFAM" id="SSF47005">
    <property type="entry name" value="Peripheral subunit-binding domain of 2-oxo acid dehydrogenase complex"/>
    <property type="match status" value="2"/>
</dbReference>
<keyword evidence="5 6" id="KW-0012">Acyltransferase</keyword>
<keyword evidence="3 6" id="KW-0808">Transferase</keyword>
<dbReference type="Proteomes" id="UP000248214">
    <property type="component" value="Unassembled WGS sequence"/>
</dbReference>
<dbReference type="Pfam" id="PF00198">
    <property type="entry name" value="2-oxoacid_dh"/>
    <property type="match status" value="1"/>
</dbReference>
<dbReference type="CDD" id="cd06849">
    <property type="entry name" value="lipoyl_domain"/>
    <property type="match status" value="1"/>
</dbReference>
<organism evidence="10 11">
    <name type="scientific">Salipaludibacillus keqinensis</name>
    <dbReference type="NCBI Taxonomy" id="2045207"/>
    <lineage>
        <taxon>Bacteria</taxon>
        <taxon>Bacillati</taxon>
        <taxon>Bacillota</taxon>
        <taxon>Bacilli</taxon>
        <taxon>Bacillales</taxon>
        <taxon>Bacillaceae</taxon>
    </lineage>
</organism>
<evidence type="ECO:0000256" key="6">
    <source>
        <dbReference type="RuleBase" id="RU003423"/>
    </source>
</evidence>
<dbReference type="Gene3D" id="2.40.50.100">
    <property type="match status" value="1"/>
</dbReference>
<feature type="region of interest" description="Disordered" evidence="7">
    <location>
        <begin position="84"/>
        <end position="107"/>
    </location>
</feature>
<dbReference type="InterPro" id="IPR000089">
    <property type="entry name" value="Biotin_lipoyl"/>
</dbReference>
<sequence>MAVEILMPKMGATMESGTIIRWFAEEGEAVEAGQMLLEIQTDKVNIEIEAEAGGILLKKVYVHDDEVPVQEVIGYIGKEGEEIPAGKTAESNQTISSGTSEGSPVMPDLTKEQIDIDERSIRRTPAARHEAQKQHVSLRDVFGSGPEGRIHLQDVQDYVLQQQSSVPRVTPLANKIAQDHAIALDEVSGSGVQGKVKKQDVQDYMQKGSRIDAIPSLDQLISSTESVEEVKVEGMRKIIGERMVQSVQSAPHVTLVSEVDMSEIIRLRKALLPIIEQRTVYRLSYTEIILKSVAMSLREHPDVNASLQDNVIRRYTDVHVGLAVAVENGLYVPVVRHADRKGLCELTTICKTLAQAAREGKLTNEQISGGTFTISNLGMYAVDAFTPIINQPESAILGLGRITEKPVGIEGNVVLRPIMSLSLSFDHRVMDGVPAAAFLTALKQKLEQPFQLLI</sequence>
<feature type="domain" description="Lipoyl-binding" evidence="8">
    <location>
        <begin position="2"/>
        <end position="77"/>
    </location>
</feature>
<dbReference type="InterPro" id="IPR023213">
    <property type="entry name" value="CAT-like_dom_sf"/>
</dbReference>
<dbReference type="EC" id="2.3.1.-" evidence="6"/>
<dbReference type="GO" id="GO:0016407">
    <property type="term" value="F:acetyltransferase activity"/>
    <property type="evidence" value="ECO:0007669"/>
    <property type="project" value="TreeGrafter"/>
</dbReference>
<name>A0A323TCH2_9BACI</name>
<dbReference type="PANTHER" id="PTHR43178:SF5">
    <property type="entry name" value="LIPOAMIDE ACYLTRANSFERASE COMPONENT OF BRANCHED-CHAIN ALPHA-KETO ACID DEHYDROGENASE COMPLEX, MITOCHONDRIAL"/>
    <property type="match status" value="1"/>
</dbReference>
<dbReference type="PROSITE" id="PS50968">
    <property type="entry name" value="BIOTINYL_LIPOYL"/>
    <property type="match status" value="1"/>
</dbReference>
<dbReference type="EMBL" id="PDOD01000002">
    <property type="protein sequence ID" value="PYZ93002.1"/>
    <property type="molecule type" value="Genomic_DNA"/>
</dbReference>
<dbReference type="InterPro" id="IPR050743">
    <property type="entry name" value="2-oxoacid_DH_E2_comp"/>
</dbReference>
<keyword evidence="11" id="KW-1185">Reference proteome</keyword>
<gene>
    <name evidence="10" type="ORF">CR194_07320</name>
</gene>
<dbReference type="InterPro" id="IPR036625">
    <property type="entry name" value="E3-bd_dom_sf"/>
</dbReference>
<dbReference type="InterPro" id="IPR001078">
    <property type="entry name" value="2-oxoacid_DH_actylTfrase"/>
</dbReference>
<keyword evidence="4 6" id="KW-0450">Lipoyl</keyword>
<dbReference type="SUPFAM" id="SSF51230">
    <property type="entry name" value="Single hybrid motif"/>
    <property type="match status" value="1"/>
</dbReference>
<dbReference type="OrthoDB" id="9805770at2"/>
<evidence type="ECO:0000256" key="2">
    <source>
        <dbReference type="ARBA" id="ARBA00007317"/>
    </source>
</evidence>
<comment type="similarity">
    <text evidence="2 6">Belongs to the 2-oxoacid dehydrogenase family.</text>
</comment>
<comment type="cofactor">
    <cofactor evidence="1 6">
        <name>(R)-lipoate</name>
        <dbReference type="ChEBI" id="CHEBI:83088"/>
    </cofactor>
</comment>
<protein>
    <recommendedName>
        <fullName evidence="6">Dihydrolipoamide acetyltransferase component of pyruvate dehydrogenase complex</fullName>
        <ecNumber evidence="6">2.3.1.-</ecNumber>
    </recommendedName>
</protein>
<evidence type="ECO:0000313" key="11">
    <source>
        <dbReference type="Proteomes" id="UP000248214"/>
    </source>
</evidence>
<dbReference type="GO" id="GO:0031405">
    <property type="term" value="F:lipoic acid binding"/>
    <property type="evidence" value="ECO:0007669"/>
    <property type="project" value="TreeGrafter"/>
</dbReference>
<proteinExistence type="inferred from homology"/>
<dbReference type="SUPFAM" id="SSF52777">
    <property type="entry name" value="CoA-dependent acyltransferases"/>
    <property type="match status" value="1"/>
</dbReference>
<dbReference type="RefSeq" id="WP_110609032.1">
    <property type="nucleotide sequence ID" value="NZ_PDOD01000002.1"/>
</dbReference>
<reference evidence="10 11" key="1">
    <citation type="submission" date="2017-10" db="EMBL/GenBank/DDBJ databases">
        <title>Bacillus sp. nov., a halophilic bacterium isolated from a Keqin Lake.</title>
        <authorList>
            <person name="Wang H."/>
        </authorList>
    </citation>
    <scope>NUCLEOTIDE SEQUENCE [LARGE SCALE GENOMIC DNA]</scope>
    <source>
        <strain evidence="10 11">KQ-12</strain>
    </source>
</reference>
<feature type="compositionally biased region" description="Polar residues" evidence="7">
    <location>
        <begin position="89"/>
        <end position="102"/>
    </location>
</feature>
<evidence type="ECO:0000256" key="3">
    <source>
        <dbReference type="ARBA" id="ARBA00022679"/>
    </source>
</evidence>
<dbReference type="InterPro" id="IPR011053">
    <property type="entry name" value="Single_hybrid_motif"/>
</dbReference>
<dbReference type="PANTHER" id="PTHR43178">
    <property type="entry name" value="DIHYDROLIPOAMIDE ACETYLTRANSFERASE COMPONENT OF PYRUVATE DEHYDROGENASE COMPLEX"/>
    <property type="match status" value="1"/>
</dbReference>
<dbReference type="PROSITE" id="PS51826">
    <property type="entry name" value="PSBD"/>
    <property type="match status" value="1"/>
</dbReference>